<dbReference type="AlphaFoldDB" id="M7DGI0"/>
<keyword evidence="2" id="KW-1185">Reference proteome</keyword>
<dbReference type="STRING" id="1288826.MSNKSG1_05566"/>
<reference evidence="1 2" key="1">
    <citation type="journal article" date="2013" name="Genome Announc.">
        <title>Genome Sequence of Hydrothermal Arsenic-Respiring Bacterium Marinobacter santoriniensis NKSG1T.</title>
        <authorList>
            <person name="Handley K.M."/>
            <person name="Upton M."/>
            <person name="Beatson S.A."/>
            <person name="Hery M."/>
            <person name="Lloyd J.R."/>
        </authorList>
    </citation>
    <scope>NUCLEOTIDE SEQUENCE [LARGE SCALE GENOMIC DNA]</scope>
    <source>
        <strain evidence="1 2">NKSG1</strain>
    </source>
</reference>
<accession>M7DGI0</accession>
<name>M7DGI0_9GAMM</name>
<proteinExistence type="predicted"/>
<protein>
    <submittedName>
        <fullName evidence="1">Uncharacterized protein</fullName>
    </submittedName>
</protein>
<evidence type="ECO:0000313" key="2">
    <source>
        <dbReference type="Proteomes" id="UP000011960"/>
    </source>
</evidence>
<dbReference type="Proteomes" id="UP000011960">
    <property type="component" value="Unassembled WGS sequence"/>
</dbReference>
<dbReference type="EMBL" id="APAT01000013">
    <property type="protein sequence ID" value="EMP56777.1"/>
    <property type="molecule type" value="Genomic_DNA"/>
</dbReference>
<evidence type="ECO:0000313" key="1">
    <source>
        <dbReference type="EMBL" id="EMP56777.1"/>
    </source>
</evidence>
<sequence>MPLKPVPEKARNRRRQTAIFRSRFQLGFETLCNGRPDSGFVSRRFTENRLPDTDILTAFTIIQERVDLDDHLTDNLTILSIQRLGLGVGRFRLNRG</sequence>
<organism evidence="1 2">
    <name type="scientific">Marinobacter santoriniensis NKSG1</name>
    <dbReference type="NCBI Taxonomy" id="1288826"/>
    <lineage>
        <taxon>Bacteria</taxon>
        <taxon>Pseudomonadati</taxon>
        <taxon>Pseudomonadota</taxon>
        <taxon>Gammaproteobacteria</taxon>
        <taxon>Pseudomonadales</taxon>
        <taxon>Marinobacteraceae</taxon>
        <taxon>Marinobacter</taxon>
    </lineage>
</organism>
<gene>
    <name evidence="1" type="ORF">MSNKSG1_05566</name>
</gene>
<comment type="caution">
    <text evidence="1">The sequence shown here is derived from an EMBL/GenBank/DDBJ whole genome shotgun (WGS) entry which is preliminary data.</text>
</comment>